<dbReference type="Pfam" id="PF01925">
    <property type="entry name" value="TauE"/>
    <property type="match status" value="1"/>
</dbReference>
<keyword evidence="5" id="KW-1003">Cell membrane</keyword>
<evidence type="ECO:0000313" key="6">
    <source>
        <dbReference type="EMBL" id="AXY73310.1"/>
    </source>
</evidence>
<feature type="transmembrane region" description="Helical" evidence="5">
    <location>
        <begin position="131"/>
        <end position="161"/>
    </location>
</feature>
<sequence>MGTTEILFYCLLLLVAFLYASIGHGGASGYLALMALFGVAPAVMKPTALVLNLFVSAVSFIQFYRAQHFKKEICWPLIIASVPMAYIGAQITIHDAIYKKILGVVLLISVVRFLMPAGNASGELRPANRTWLFIIGGSIGLLSGMIGIGGGIILSPILLLLRWATIKQSAALSAIFIFVNSLSGLAGMIQSKTAAFTPSMYAYIGIALLGGLAGAYLGAARFKNSVLKYILAVVLLLAVFKLVFTSA</sequence>
<dbReference type="InterPro" id="IPR002781">
    <property type="entry name" value="TM_pro_TauE-like"/>
</dbReference>
<feature type="transmembrane region" description="Helical" evidence="5">
    <location>
        <begin position="49"/>
        <end position="67"/>
    </location>
</feature>
<feature type="transmembrane region" description="Helical" evidence="5">
    <location>
        <begin position="6"/>
        <end position="37"/>
    </location>
</feature>
<dbReference type="KEGG" id="pseg:D3H65_04650"/>
<comment type="similarity">
    <text evidence="5">Belongs to the 4-toluene sulfonate uptake permease (TSUP) (TC 2.A.102) family.</text>
</comment>
<dbReference type="PANTHER" id="PTHR43701:SF5">
    <property type="entry name" value="MEMBRANE TRANSPORTER PROTEIN-RELATED"/>
    <property type="match status" value="1"/>
</dbReference>
<keyword evidence="4 5" id="KW-0472">Membrane</keyword>
<gene>
    <name evidence="6" type="ORF">D3H65_04650</name>
</gene>
<dbReference type="RefSeq" id="WP_119049148.1">
    <property type="nucleotide sequence ID" value="NZ_CP032157.1"/>
</dbReference>
<dbReference type="Proteomes" id="UP000263900">
    <property type="component" value="Chromosome"/>
</dbReference>
<organism evidence="6 7">
    <name type="scientific">Paraflavitalea soli</name>
    <dbReference type="NCBI Taxonomy" id="2315862"/>
    <lineage>
        <taxon>Bacteria</taxon>
        <taxon>Pseudomonadati</taxon>
        <taxon>Bacteroidota</taxon>
        <taxon>Chitinophagia</taxon>
        <taxon>Chitinophagales</taxon>
        <taxon>Chitinophagaceae</taxon>
        <taxon>Paraflavitalea</taxon>
    </lineage>
</organism>
<reference evidence="6 7" key="1">
    <citation type="submission" date="2018-09" db="EMBL/GenBank/DDBJ databases">
        <title>Genome sequencing of strain 6GH32-13.</title>
        <authorList>
            <person name="Weon H.-Y."/>
            <person name="Heo J."/>
            <person name="Kwon S.-W."/>
        </authorList>
    </citation>
    <scope>NUCLEOTIDE SEQUENCE [LARGE SCALE GENOMIC DNA]</scope>
    <source>
        <strain evidence="6 7">5GH32-13</strain>
    </source>
</reference>
<feature type="transmembrane region" description="Helical" evidence="5">
    <location>
        <begin position="101"/>
        <end position="119"/>
    </location>
</feature>
<feature type="transmembrane region" description="Helical" evidence="5">
    <location>
        <begin position="170"/>
        <end position="189"/>
    </location>
</feature>
<evidence type="ECO:0000256" key="2">
    <source>
        <dbReference type="ARBA" id="ARBA00022692"/>
    </source>
</evidence>
<keyword evidence="2 5" id="KW-0812">Transmembrane</keyword>
<dbReference type="InterPro" id="IPR051598">
    <property type="entry name" value="TSUP/Inactive_protease-like"/>
</dbReference>
<dbReference type="EMBL" id="CP032157">
    <property type="protein sequence ID" value="AXY73310.1"/>
    <property type="molecule type" value="Genomic_DNA"/>
</dbReference>
<feature type="transmembrane region" description="Helical" evidence="5">
    <location>
        <begin position="226"/>
        <end position="244"/>
    </location>
</feature>
<dbReference type="AlphaFoldDB" id="A0A3B7MJL5"/>
<evidence type="ECO:0000256" key="1">
    <source>
        <dbReference type="ARBA" id="ARBA00004141"/>
    </source>
</evidence>
<evidence type="ECO:0000313" key="7">
    <source>
        <dbReference type="Proteomes" id="UP000263900"/>
    </source>
</evidence>
<keyword evidence="7" id="KW-1185">Reference proteome</keyword>
<dbReference type="PANTHER" id="PTHR43701">
    <property type="entry name" value="MEMBRANE TRANSPORTER PROTEIN MJ0441-RELATED"/>
    <property type="match status" value="1"/>
</dbReference>
<dbReference type="GO" id="GO:0005886">
    <property type="term" value="C:plasma membrane"/>
    <property type="evidence" value="ECO:0007669"/>
    <property type="project" value="UniProtKB-SubCell"/>
</dbReference>
<feature type="transmembrane region" description="Helical" evidence="5">
    <location>
        <begin position="201"/>
        <end position="219"/>
    </location>
</feature>
<protein>
    <recommendedName>
        <fullName evidence="5">Probable membrane transporter protein</fullName>
    </recommendedName>
</protein>
<name>A0A3B7MJL5_9BACT</name>
<evidence type="ECO:0000256" key="3">
    <source>
        <dbReference type="ARBA" id="ARBA00022989"/>
    </source>
</evidence>
<evidence type="ECO:0000256" key="4">
    <source>
        <dbReference type="ARBA" id="ARBA00023136"/>
    </source>
</evidence>
<proteinExistence type="inferred from homology"/>
<accession>A0A3B7MJL5</accession>
<keyword evidence="3 5" id="KW-1133">Transmembrane helix</keyword>
<comment type="subcellular location">
    <subcellularLocation>
        <location evidence="5">Cell membrane</location>
        <topology evidence="5">Multi-pass membrane protein</topology>
    </subcellularLocation>
    <subcellularLocation>
        <location evidence="1">Membrane</location>
        <topology evidence="1">Multi-pass membrane protein</topology>
    </subcellularLocation>
</comment>
<dbReference type="OrthoDB" id="560496at2"/>
<evidence type="ECO:0000256" key="5">
    <source>
        <dbReference type="RuleBase" id="RU363041"/>
    </source>
</evidence>